<feature type="domain" description="Aminotransferase class I/classII large" evidence="10">
    <location>
        <begin position="130"/>
        <end position="468"/>
    </location>
</feature>
<dbReference type="EMBL" id="LFMY01000012">
    <property type="protein sequence ID" value="OKL57085.1"/>
    <property type="molecule type" value="Genomic_DNA"/>
</dbReference>
<dbReference type="Gene3D" id="3.40.640.10">
    <property type="entry name" value="Type I PLP-dependent aspartate aminotransferase-like (Major domain)"/>
    <property type="match status" value="1"/>
</dbReference>
<keyword evidence="7" id="KW-0663">Pyridoxal phosphate</keyword>
<comment type="cofactor">
    <cofactor evidence="1">
        <name>pyridoxal 5'-phosphate</name>
        <dbReference type="ChEBI" id="CHEBI:597326"/>
    </cofactor>
</comment>
<keyword evidence="6" id="KW-0808">Transferase</keyword>
<evidence type="ECO:0000313" key="12">
    <source>
        <dbReference type="Proteomes" id="UP000214365"/>
    </source>
</evidence>
<evidence type="ECO:0000256" key="2">
    <source>
        <dbReference type="ARBA" id="ARBA00004496"/>
    </source>
</evidence>
<dbReference type="GO" id="GO:0030170">
    <property type="term" value="F:pyridoxal phosphate binding"/>
    <property type="evidence" value="ECO:0007669"/>
    <property type="project" value="InterPro"/>
</dbReference>
<evidence type="ECO:0000256" key="8">
    <source>
        <dbReference type="ARBA" id="ARBA00051993"/>
    </source>
</evidence>
<dbReference type="GO" id="GO:0008793">
    <property type="term" value="F:aromatic-amino-acid transaminase activity"/>
    <property type="evidence" value="ECO:0007669"/>
    <property type="project" value="TreeGrafter"/>
</dbReference>
<comment type="caution">
    <text evidence="11">The sequence shown here is derived from an EMBL/GenBank/DDBJ whole genome shotgun (WGS) entry which is preliminary data.</text>
</comment>
<dbReference type="FunFam" id="3.40.640.10:FF:000074">
    <property type="entry name" value="Aromatic amino acid aminotransferase"/>
    <property type="match status" value="1"/>
</dbReference>
<evidence type="ECO:0000256" key="9">
    <source>
        <dbReference type="ARBA" id="ARBA00067014"/>
    </source>
</evidence>
<evidence type="ECO:0000259" key="10">
    <source>
        <dbReference type="Pfam" id="PF00155"/>
    </source>
</evidence>
<dbReference type="GO" id="GO:0019878">
    <property type="term" value="P:lysine biosynthetic process via aminoadipic acid"/>
    <property type="evidence" value="ECO:0007669"/>
    <property type="project" value="TreeGrafter"/>
</dbReference>
<gene>
    <name evidence="11" type="ORF">UA08_07574</name>
</gene>
<sequence length="480" mass="53991">MLLNPESTLLDSSGVPLWRKQDVSAFQQSEATSSSDLFKSNEPGMISLGAGAPSSSYFPFNEVEVKVSNSPGEASESTIHVGKDDFEPGVNEYSLDVALNYGQGTGSAQMLRFVTEHTELIHNPPYADWQCCLTVGSTSAWDSTLRIFCEKGDYILMEEYTFSTALETALPMGINAASIKMDDQGPIPSALDHLLSTWNNADNQRRHGGARKPFLLYTVPTGQNPTGATQLLERRRDIYRVAQKHDLIIVEDEPYYYLQLPAYHNTNQEVKVDNPRQLIPSYLSLDVDGRVLRLDSLSKVLAPGCRTGWVTASQQIIDKFVRQNEISAQNPSGFSQVIVYKLLNHHWGHTGFARWLEGIQSEYTWRRDTLLRACDEFLPGDIARWSPSQAGMFQWIEIDWKAHPLYKAGADHGTIQRAIFASAVQQKVFLTQGSFFWCDSSAPESRMFFRATYASASQENLTEAARRFGVALRNEFHWYD</sequence>
<accession>A0A225ARL0</accession>
<dbReference type="InterPro" id="IPR015421">
    <property type="entry name" value="PyrdxlP-dep_Trfase_major"/>
</dbReference>
<dbReference type="GeneID" id="31007330"/>
<evidence type="ECO:0000313" key="11">
    <source>
        <dbReference type="EMBL" id="OKL57085.1"/>
    </source>
</evidence>
<comment type="catalytic activity">
    <reaction evidence="8">
        <text>an aromatic L-alpha-amino acid + 2-oxoglutarate = an aromatic oxo-acid + L-glutamate</text>
        <dbReference type="Rhea" id="RHEA:17533"/>
        <dbReference type="ChEBI" id="CHEBI:16810"/>
        <dbReference type="ChEBI" id="CHEBI:29985"/>
        <dbReference type="ChEBI" id="CHEBI:73309"/>
        <dbReference type="ChEBI" id="CHEBI:84824"/>
        <dbReference type="EC" id="2.6.1.57"/>
    </reaction>
</comment>
<dbReference type="GO" id="GO:0047536">
    <property type="term" value="F:2-aminoadipate transaminase activity"/>
    <property type="evidence" value="ECO:0007669"/>
    <property type="project" value="TreeGrafter"/>
</dbReference>
<dbReference type="Pfam" id="PF00155">
    <property type="entry name" value="Aminotran_1_2"/>
    <property type="match status" value="1"/>
</dbReference>
<dbReference type="STRING" id="1441469.A0A225ARL0"/>
<dbReference type="AlphaFoldDB" id="A0A225ARL0"/>
<reference evidence="11 12" key="1">
    <citation type="submission" date="2015-06" db="EMBL/GenBank/DDBJ databases">
        <title>Talaromyces atroroseus IBT 11181 draft genome.</title>
        <authorList>
            <person name="Rasmussen K.B."/>
            <person name="Rasmussen S."/>
            <person name="Petersen B."/>
            <person name="Sicheritz-Ponten T."/>
            <person name="Mortensen U.H."/>
            <person name="Thrane U."/>
        </authorList>
    </citation>
    <scope>NUCLEOTIDE SEQUENCE [LARGE SCALE GENOMIC DNA]</scope>
    <source>
        <strain evidence="11 12">IBT 11181</strain>
    </source>
</reference>
<organism evidence="11 12">
    <name type="scientific">Talaromyces atroroseus</name>
    <dbReference type="NCBI Taxonomy" id="1441469"/>
    <lineage>
        <taxon>Eukaryota</taxon>
        <taxon>Fungi</taxon>
        <taxon>Dikarya</taxon>
        <taxon>Ascomycota</taxon>
        <taxon>Pezizomycotina</taxon>
        <taxon>Eurotiomycetes</taxon>
        <taxon>Eurotiomycetidae</taxon>
        <taxon>Eurotiales</taxon>
        <taxon>Trichocomaceae</taxon>
        <taxon>Talaromyces</taxon>
        <taxon>Talaromyces sect. Trachyspermi</taxon>
    </lineage>
</organism>
<evidence type="ECO:0000256" key="4">
    <source>
        <dbReference type="ARBA" id="ARBA00022490"/>
    </source>
</evidence>
<dbReference type="OrthoDB" id="691673at2759"/>
<evidence type="ECO:0000256" key="5">
    <source>
        <dbReference type="ARBA" id="ARBA00022576"/>
    </source>
</evidence>
<dbReference type="GO" id="GO:0006571">
    <property type="term" value="P:tyrosine biosynthetic process"/>
    <property type="evidence" value="ECO:0007669"/>
    <property type="project" value="TreeGrafter"/>
</dbReference>
<keyword evidence="12" id="KW-1185">Reference proteome</keyword>
<dbReference type="SUPFAM" id="SSF53383">
    <property type="entry name" value="PLP-dependent transferases"/>
    <property type="match status" value="1"/>
</dbReference>
<name>A0A225ARL0_TALAT</name>
<dbReference type="InterPro" id="IPR050859">
    <property type="entry name" value="Class-I_PLP-dep_aminotransf"/>
</dbReference>
<dbReference type="Proteomes" id="UP000214365">
    <property type="component" value="Unassembled WGS sequence"/>
</dbReference>
<dbReference type="PANTHER" id="PTHR42790:SF21">
    <property type="entry name" value="AROMATIC_AMINOADIPATE AMINOTRANSFERASE 1"/>
    <property type="match status" value="1"/>
</dbReference>
<dbReference type="EC" id="2.6.1.57" evidence="9"/>
<proteinExistence type="inferred from homology"/>
<keyword evidence="4" id="KW-0963">Cytoplasm</keyword>
<evidence type="ECO:0000256" key="6">
    <source>
        <dbReference type="ARBA" id="ARBA00022679"/>
    </source>
</evidence>
<dbReference type="RefSeq" id="XP_020117206.1">
    <property type="nucleotide sequence ID" value="XM_020262483.1"/>
</dbReference>
<dbReference type="GO" id="GO:0009074">
    <property type="term" value="P:aromatic amino acid family catabolic process"/>
    <property type="evidence" value="ECO:0007669"/>
    <property type="project" value="TreeGrafter"/>
</dbReference>
<dbReference type="InterPro" id="IPR004839">
    <property type="entry name" value="Aminotransferase_I/II_large"/>
</dbReference>
<protein>
    <recommendedName>
        <fullName evidence="9">aromatic-amino-acid transaminase</fullName>
        <ecNumber evidence="9">2.6.1.57</ecNumber>
    </recommendedName>
</protein>
<dbReference type="InterPro" id="IPR015424">
    <property type="entry name" value="PyrdxlP-dep_Trfase"/>
</dbReference>
<dbReference type="CDD" id="cd00609">
    <property type="entry name" value="AAT_like"/>
    <property type="match status" value="1"/>
</dbReference>
<comment type="subcellular location">
    <subcellularLocation>
        <location evidence="2">Cytoplasm</location>
    </subcellularLocation>
</comment>
<evidence type="ECO:0000256" key="3">
    <source>
        <dbReference type="ARBA" id="ARBA00007441"/>
    </source>
</evidence>
<comment type="similarity">
    <text evidence="3">Belongs to the class-I pyridoxal-phosphate-dependent aminotransferase family.</text>
</comment>
<dbReference type="GO" id="GO:0005737">
    <property type="term" value="C:cytoplasm"/>
    <property type="evidence" value="ECO:0007669"/>
    <property type="project" value="UniProtKB-SubCell"/>
</dbReference>
<dbReference type="PANTHER" id="PTHR42790">
    <property type="entry name" value="AMINOTRANSFERASE"/>
    <property type="match status" value="1"/>
</dbReference>
<keyword evidence="5" id="KW-0032">Aminotransferase</keyword>
<evidence type="ECO:0000256" key="7">
    <source>
        <dbReference type="ARBA" id="ARBA00022898"/>
    </source>
</evidence>
<evidence type="ECO:0000256" key="1">
    <source>
        <dbReference type="ARBA" id="ARBA00001933"/>
    </source>
</evidence>